<protein>
    <recommendedName>
        <fullName evidence="1">Caspase family p20 domain-containing protein</fullName>
    </recommendedName>
</protein>
<dbReference type="EMBL" id="CAJNOG010000043">
    <property type="protein sequence ID" value="CAF0829207.1"/>
    <property type="molecule type" value="Genomic_DNA"/>
</dbReference>
<dbReference type="GO" id="GO:0004197">
    <property type="term" value="F:cysteine-type endopeptidase activity"/>
    <property type="evidence" value="ECO:0007669"/>
    <property type="project" value="InterPro"/>
</dbReference>
<evidence type="ECO:0000313" key="4">
    <source>
        <dbReference type="Proteomes" id="UP000663844"/>
    </source>
</evidence>
<feature type="domain" description="Caspase family p20" evidence="1">
    <location>
        <begin position="31"/>
        <end position="85"/>
    </location>
</feature>
<dbReference type="InterPro" id="IPR011600">
    <property type="entry name" value="Pept_C14_caspase"/>
</dbReference>
<dbReference type="InterPro" id="IPR029030">
    <property type="entry name" value="Caspase-like_dom_sf"/>
</dbReference>
<dbReference type="InterPro" id="IPR001309">
    <property type="entry name" value="Pept_C14_p20"/>
</dbReference>
<dbReference type="PROSITE" id="PS50208">
    <property type="entry name" value="CASPASE_P20"/>
    <property type="match status" value="1"/>
</dbReference>
<dbReference type="PANTHER" id="PTHR22576">
    <property type="entry name" value="MUCOSA ASSOCIATED LYMPHOID TISSUE LYMPHOMA TRANSLOCATION PROTEIN 1/PARACASPASE"/>
    <property type="match status" value="1"/>
</dbReference>
<sequence length="218" mass="24771">MASSVGYKRKIGLVIGINKYPRDSLEYCINDANDLANTLQSIGFTISLGLDCNLNEFLNKIDTFIKTVAPDDLVLFYFAGHGKQNEEENYLLPSDYNYDYGGHEHDYIVNNGINVQYIMNIIKEKKCRTTIYLFNCCRLKTRTRYRDSKEGLSSINAPDQTLIVCARAPGKTVLDETNNKRNGCFIESLLKHISTPDKDIEEVMKNTAVDVNRQTKGF</sequence>
<dbReference type="PANTHER" id="PTHR22576:SF37">
    <property type="entry name" value="MUCOSA-ASSOCIATED LYMPHOID TISSUE LYMPHOMA TRANSLOCATION PROTEIN 1"/>
    <property type="match status" value="1"/>
</dbReference>
<evidence type="ECO:0000313" key="3">
    <source>
        <dbReference type="EMBL" id="CAF4027042.1"/>
    </source>
</evidence>
<dbReference type="Gene3D" id="3.40.50.1460">
    <property type="match status" value="1"/>
</dbReference>
<dbReference type="AlphaFoldDB" id="A0A819Q0W2"/>
<dbReference type="Pfam" id="PF00656">
    <property type="entry name" value="Peptidase_C14"/>
    <property type="match status" value="1"/>
</dbReference>
<reference evidence="3" key="1">
    <citation type="submission" date="2021-02" db="EMBL/GenBank/DDBJ databases">
        <authorList>
            <person name="Nowell W R."/>
        </authorList>
    </citation>
    <scope>NUCLEOTIDE SEQUENCE</scope>
</reference>
<dbReference type="EMBL" id="CAJOAZ010003768">
    <property type="protein sequence ID" value="CAF4027042.1"/>
    <property type="molecule type" value="Genomic_DNA"/>
</dbReference>
<name>A0A819Q0W2_9BILA</name>
<dbReference type="InterPro" id="IPR052039">
    <property type="entry name" value="Caspase-related_regulators"/>
</dbReference>
<dbReference type="Proteomes" id="UP000663845">
    <property type="component" value="Unassembled WGS sequence"/>
</dbReference>
<dbReference type="Proteomes" id="UP000663844">
    <property type="component" value="Unassembled WGS sequence"/>
</dbReference>
<proteinExistence type="predicted"/>
<dbReference type="SUPFAM" id="SSF52129">
    <property type="entry name" value="Caspase-like"/>
    <property type="match status" value="1"/>
</dbReference>
<gene>
    <name evidence="2" type="ORF">JYZ213_LOCUS6740</name>
    <name evidence="3" type="ORF">OXD698_LOCUS31062</name>
</gene>
<evidence type="ECO:0000313" key="2">
    <source>
        <dbReference type="EMBL" id="CAF0829207.1"/>
    </source>
</evidence>
<comment type="caution">
    <text evidence="3">The sequence shown here is derived from an EMBL/GenBank/DDBJ whole genome shotgun (WGS) entry which is preliminary data.</text>
</comment>
<evidence type="ECO:0000259" key="1">
    <source>
        <dbReference type="PROSITE" id="PS50208"/>
    </source>
</evidence>
<organism evidence="3 4">
    <name type="scientific">Adineta steineri</name>
    <dbReference type="NCBI Taxonomy" id="433720"/>
    <lineage>
        <taxon>Eukaryota</taxon>
        <taxon>Metazoa</taxon>
        <taxon>Spiralia</taxon>
        <taxon>Gnathifera</taxon>
        <taxon>Rotifera</taxon>
        <taxon>Eurotatoria</taxon>
        <taxon>Bdelloidea</taxon>
        <taxon>Adinetida</taxon>
        <taxon>Adinetidae</taxon>
        <taxon>Adineta</taxon>
    </lineage>
</organism>
<accession>A0A819Q0W2</accession>
<dbReference type="GO" id="GO:0006508">
    <property type="term" value="P:proteolysis"/>
    <property type="evidence" value="ECO:0007669"/>
    <property type="project" value="InterPro"/>
</dbReference>